<proteinExistence type="predicted"/>
<organism evidence="1">
    <name type="scientific">Arundo donax</name>
    <name type="common">Giant reed</name>
    <name type="synonym">Donax arundinaceus</name>
    <dbReference type="NCBI Taxonomy" id="35708"/>
    <lineage>
        <taxon>Eukaryota</taxon>
        <taxon>Viridiplantae</taxon>
        <taxon>Streptophyta</taxon>
        <taxon>Embryophyta</taxon>
        <taxon>Tracheophyta</taxon>
        <taxon>Spermatophyta</taxon>
        <taxon>Magnoliopsida</taxon>
        <taxon>Liliopsida</taxon>
        <taxon>Poales</taxon>
        <taxon>Poaceae</taxon>
        <taxon>PACMAD clade</taxon>
        <taxon>Arundinoideae</taxon>
        <taxon>Arundineae</taxon>
        <taxon>Arundo</taxon>
    </lineage>
</organism>
<protein>
    <submittedName>
        <fullName evidence="1">Uncharacterized protein</fullName>
    </submittedName>
</protein>
<reference evidence="1" key="1">
    <citation type="submission" date="2014-09" db="EMBL/GenBank/DDBJ databases">
        <authorList>
            <person name="Magalhaes I.L.F."/>
            <person name="Oliveira U."/>
            <person name="Santos F.R."/>
            <person name="Vidigal T.H.D.A."/>
            <person name="Brescovit A.D."/>
            <person name="Santos A.J."/>
        </authorList>
    </citation>
    <scope>NUCLEOTIDE SEQUENCE</scope>
    <source>
        <tissue evidence="1">Shoot tissue taken approximately 20 cm above the soil surface</tissue>
    </source>
</reference>
<name>A0A0A8Z792_ARUDO</name>
<dbReference type="EMBL" id="GBRH01262606">
    <property type="protein sequence ID" value="JAD35289.1"/>
    <property type="molecule type" value="Transcribed_RNA"/>
</dbReference>
<sequence>MRRGSGGVC</sequence>
<accession>A0A0A8Z792</accession>
<evidence type="ECO:0000313" key="1">
    <source>
        <dbReference type="EMBL" id="JAD35289.1"/>
    </source>
</evidence>
<reference evidence="1" key="2">
    <citation type="journal article" date="2015" name="Data Brief">
        <title>Shoot transcriptome of the giant reed, Arundo donax.</title>
        <authorList>
            <person name="Barrero R.A."/>
            <person name="Guerrero F.D."/>
            <person name="Moolhuijzen P."/>
            <person name="Goolsby J.A."/>
            <person name="Tidwell J."/>
            <person name="Bellgard S.E."/>
            <person name="Bellgard M.I."/>
        </authorList>
    </citation>
    <scope>NUCLEOTIDE SEQUENCE</scope>
    <source>
        <tissue evidence="1">Shoot tissue taken approximately 20 cm above the soil surface</tissue>
    </source>
</reference>